<dbReference type="GO" id="GO:0000725">
    <property type="term" value="P:recombinational repair"/>
    <property type="evidence" value="ECO:0007669"/>
    <property type="project" value="TreeGrafter"/>
</dbReference>
<dbReference type="GO" id="GO:0043138">
    <property type="term" value="F:3'-5' DNA helicase activity"/>
    <property type="evidence" value="ECO:0007669"/>
    <property type="project" value="TreeGrafter"/>
</dbReference>
<dbReference type="PANTHER" id="PTHR11070">
    <property type="entry name" value="UVRD / RECB / PCRA DNA HELICASE FAMILY MEMBER"/>
    <property type="match status" value="1"/>
</dbReference>
<dbReference type="AlphaFoldDB" id="F7NGZ3"/>
<dbReference type="EMBL" id="AFGF01000050">
    <property type="protein sequence ID" value="EGO64724.1"/>
    <property type="molecule type" value="Genomic_DNA"/>
</dbReference>
<keyword evidence="3 5" id="KW-0347">Helicase</keyword>
<name>F7NGZ3_9FIRM</name>
<dbReference type="RefSeq" id="WP_004573156.1">
    <property type="nucleotide sequence ID" value="NZ_AFGF01000050.1"/>
</dbReference>
<accession>F7NGZ3</accession>
<dbReference type="InterPro" id="IPR000212">
    <property type="entry name" value="DNA_helicase_UvrD/REP"/>
</dbReference>
<keyword evidence="4 5" id="KW-0067">ATP-binding</keyword>
<keyword evidence="8" id="KW-1185">Reference proteome</keyword>
<dbReference type="STRING" id="1009370.ALO_06673"/>
<dbReference type="GO" id="GO:0003677">
    <property type="term" value="F:DNA binding"/>
    <property type="evidence" value="ECO:0007669"/>
    <property type="project" value="InterPro"/>
</dbReference>
<feature type="binding site" evidence="5">
    <location>
        <begin position="231"/>
        <end position="238"/>
    </location>
    <ligand>
        <name>ATP</name>
        <dbReference type="ChEBI" id="CHEBI:30616"/>
    </ligand>
</feature>
<dbReference type="GO" id="GO:0005829">
    <property type="term" value="C:cytosol"/>
    <property type="evidence" value="ECO:0007669"/>
    <property type="project" value="TreeGrafter"/>
</dbReference>
<gene>
    <name evidence="7" type="ORF">ALO_06673</name>
</gene>
<dbReference type="InterPro" id="IPR027417">
    <property type="entry name" value="P-loop_NTPase"/>
</dbReference>
<keyword evidence="2 5" id="KW-0378">Hydrolase</keyword>
<reference evidence="7 8" key="1">
    <citation type="journal article" date="2011" name="EMBO J.">
        <title>Structural diversity of bacterial flagellar motors.</title>
        <authorList>
            <person name="Chen S."/>
            <person name="Beeby M."/>
            <person name="Murphy G.E."/>
            <person name="Leadbetter J.R."/>
            <person name="Hendrixson D.R."/>
            <person name="Briegel A."/>
            <person name="Li Z."/>
            <person name="Shi J."/>
            <person name="Tocheva E.I."/>
            <person name="Muller A."/>
            <person name="Dobro M.J."/>
            <person name="Jensen G.J."/>
        </authorList>
    </citation>
    <scope>NUCLEOTIDE SEQUENCE [LARGE SCALE GENOMIC DNA]</scope>
    <source>
        <strain evidence="7 8">DSM 6540</strain>
    </source>
</reference>
<feature type="domain" description="UvrD-like helicase ATP-binding" evidence="6">
    <location>
        <begin position="210"/>
        <end position="579"/>
    </location>
</feature>
<dbReference type="GO" id="GO:0005524">
    <property type="term" value="F:ATP binding"/>
    <property type="evidence" value="ECO:0007669"/>
    <property type="project" value="UniProtKB-UniRule"/>
</dbReference>
<dbReference type="InterPro" id="IPR027785">
    <property type="entry name" value="UvrD-like_helicase_C"/>
</dbReference>
<sequence length="743" mass="85078">MVEKVETHPDFAAEQEHLAAIVREMRQIMTDLYADIDDHFQRSQKSLLVKDEISAYVHTLLRGDNARRIQDIESASPNPYFGRVDFREDGTEEPDGFESFYIGRYKVARLQIQSSKDILVFDWRDPVSTIFYECYGGRASYEVLGRYHYSGDVRLKRQYKIENSILKAIVDNYVMDQVLSRQQQALLADPLLSERLRQGAADKLRDIVTSIQAEQNKIIREPLNQVTVIQGVAGSGKSTVGLHRLSYLLYNEKLDPKKLVVIAPNRIFLDYISELLPEIDAADVRQMVWDDVAFMILGRQCKILDDHRLDLILAGIDKDRIRLLEDTAHLKGSLDFIKILETYIERKVQKFCLKLADIRLFDGKLAISSQDQMDKFMEDVQSPYNERLEILSRYIRFRVTNYVEILEARQVKGAVAEEEVKRCRQEADRFFKSHFKSWNSLDLLTAYRELFAEKTVFKPVKDKQYDLESIRSHSLTVLDAGQIERDDLAPLAYLSQLLDGWSHITKFDHIVVDEAQDLNPLEFAILKRLSANGSFTIMGDLSQGIHSYRSISSWNVILKEVFADARAVYREILYSYRSAREIIDVFNRVMPQGHSRAIPVYEIGRKPTAEKIITPQQGVNRLVHILQTFLERGAKSIGIITKLEQDAKELYERLSQAAASENLDFSLHLVSGQGATYQGGISVLPVSWAKGLEFDGVIIANASASEFTADPVDARLLYVALSRAMHQLHIMYHGKLTPLLTKK</sequence>
<dbReference type="Proteomes" id="UP000003240">
    <property type="component" value="Unassembled WGS sequence"/>
</dbReference>
<keyword evidence="1 5" id="KW-0547">Nucleotide-binding</keyword>
<evidence type="ECO:0000256" key="1">
    <source>
        <dbReference type="ARBA" id="ARBA00022741"/>
    </source>
</evidence>
<dbReference type="eggNOG" id="COG3973">
    <property type="taxonomic scope" value="Bacteria"/>
</dbReference>
<comment type="caution">
    <text evidence="7">The sequence shown here is derived from an EMBL/GenBank/DDBJ whole genome shotgun (WGS) entry which is preliminary data.</text>
</comment>
<organism evidence="7 8">
    <name type="scientific">Acetonema longum DSM 6540</name>
    <dbReference type="NCBI Taxonomy" id="1009370"/>
    <lineage>
        <taxon>Bacteria</taxon>
        <taxon>Bacillati</taxon>
        <taxon>Bacillota</taxon>
        <taxon>Negativicutes</taxon>
        <taxon>Acetonemataceae</taxon>
        <taxon>Acetonema</taxon>
    </lineage>
</organism>
<evidence type="ECO:0000259" key="6">
    <source>
        <dbReference type="PROSITE" id="PS51198"/>
    </source>
</evidence>
<evidence type="ECO:0000256" key="4">
    <source>
        <dbReference type="ARBA" id="ARBA00022840"/>
    </source>
</evidence>
<dbReference type="SUPFAM" id="SSF52540">
    <property type="entry name" value="P-loop containing nucleoside triphosphate hydrolases"/>
    <property type="match status" value="1"/>
</dbReference>
<dbReference type="OrthoDB" id="9787585at2"/>
<dbReference type="PANTHER" id="PTHR11070:SF17">
    <property type="entry name" value="DNA HELICASE IV"/>
    <property type="match status" value="1"/>
</dbReference>
<proteinExistence type="predicted"/>
<evidence type="ECO:0000256" key="5">
    <source>
        <dbReference type="PROSITE-ProRule" id="PRU00560"/>
    </source>
</evidence>
<evidence type="ECO:0000256" key="2">
    <source>
        <dbReference type="ARBA" id="ARBA00022801"/>
    </source>
</evidence>
<dbReference type="InterPro" id="IPR014016">
    <property type="entry name" value="UvrD-like_ATP-bd"/>
</dbReference>
<protein>
    <submittedName>
        <fullName evidence="7">Superfamily I DNA helicase</fullName>
    </submittedName>
</protein>
<dbReference type="Pfam" id="PF13538">
    <property type="entry name" value="UvrD_C_2"/>
    <property type="match status" value="1"/>
</dbReference>
<dbReference type="Pfam" id="PF00580">
    <property type="entry name" value="UvrD-helicase"/>
    <property type="match status" value="1"/>
</dbReference>
<evidence type="ECO:0000256" key="3">
    <source>
        <dbReference type="ARBA" id="ARBA00022806"/>
    </source>
</evidence>
<evidence type="ECO:0000313" key="8">
    <source>
        <dbReference type="Proteomes" id="UP000003240"/>
    </source>
</evidence>
<dbReference type="PROSITE" id="PS51198">
    <property type="entry name" value="UVRD_HELICASE_ATP_BIND"/>
    <property type="match status" value="1"/>
</dbReference>
<dbReference type="Gene3D" id="3.40.50.300">
    <property type="entry name" value="P-loop containing nucleotide triphosphate hydrolases"/>
    <property type="match status" value="2"/>
</dbReference>
<evidence type="ECO:0000313" key="7">
    <source>
        <dbReference type="EMBL" id="EGO64724.1"/>
    </source>
</evidence>
<dbReference type="GO" id="GO:0016787">
    <property type="term" value="F:hydrolase activity"/>
    <property type="evidence" value="ECO:0007669"/>
    <property type="project" value="UniProtKB-UniRule"/>
</dbReference>